<proteinExistence type="predicted"/>
<dbReference type="Proteomes" id="UP000249402">
    <property type="component" value="Unassembled WGS sequence"/>
</dbReference>
<dbReference type="AlphaFoldDB" id="A0A395GMT1"/>
<dbReference type="GeneID" id="37219394"/>
<protein>
    <submittedName>
        <fullName evidence="2">Uncharacterized protein</fullName>
    </submittedName>
</protein>
<evidence type="ECO:0000313" key="3">
    <source>
        <dbReference type="Proteomes" id="UP000249402"/>
    </source>
</evidence>
<reference evidence="2 3" key="1">
    <citation type="submission" date="2018-02" db="EMBL/GenBank/DDBJ databases">
        <title>The genomes of Aspergillus section Nigri reveals drivers in fungal speciation.</title>
        <authorList>
            <consortium name="DOE Joint Genome Institute"/>
            <person name="Vesth T.C."/>
            <person name="Nybo J."/>
            <person name="Theobald S."/>
            <person name="Brandl J."/>
            <person name="Frisvad J.C."/>
            <person name="Nielsen K.F."/>
            <person name="Lyhne E.K."/>
            <person name="Kogle M.E."/>
            <person name="Kuo A."/>
            <person name="Riley R."/>
            <person name="Clum A."/>
            <person name="Nolan M."/>
            <person name="Lipzen A."/>
            <person name="Salamov A."/>
            <person name="Henrissat B."/>
            <person name="Wiebenga A."/>
            <person name="De vries R.P."/>
            <person name="Grigoriev I.V."/>
            <person name="Mortensen U.H."/>
            <person name="Andersen M.R."/>
            <person name="Baker S.E."/>
        </authorList>
    </citation>
    <scope>NUCLEOTIDE SEQUENCE [LARGE SCALE GENOMIC DNA]</scope>
    <source>
        <strain evidence="2 3">CBS 121593</strain>
    </source>
</reference>
<dbReference type="RefSeq" id="XP_025570596.1">
    <property type="nucleotide sequence ID" value="XM_025714529.1"/>
</dbReference>
<accession>A0A395GMT1</accession>
<dbReference type="VEuPathDB" id="FungiDB:BO80DRAFT_238850"/>
<keyword evidence="3" id="KW-1185">Reference proteome</keyword>
<organism evidence="2 3">
    <name type="scientific">Aspergillus ibericus CBS 121593</name>
    <dbReference type="NCBI Taxonomy" id="1448316"/>
    <lineage>
        <taxon>Eukaryota</taxon>
        <taxon>Fungi</taxon>
        <taxon>Dikarya</taxon>
        <taxon>Ascomycota</taxon>
        <taxon>Pezizomycotina</taxon>
        <taxon>Eurotiomycetes</taxon>
        <taxon>Eurotiomycetidae</taxon>
        <taxon>Eurotiales</taxon>
        <taxon>Aspergillaceae</taxon>
        <taxon>Aspergillus</taxon>
        <taxon>Aspergillus subgen. Circumdati</taxon>
    </lineage>
</organism>
<feature type="non-terminal residue" evidence="2">
    <location>
        <position position="107"/>
    </location>
</feature>
<evidence type="ECO:0000256" key="1">
    <source>
        <dbReference type="SAM" id="MobiDB-lite"/>
    </source>
</evidence>
<sequence length="107" mass="12389">MKRRRRQSWAGRSIRGRLTEQWWSSNATPVRPLRVHVWDVSVPDEATQDQRTRQNEPARSTRRNNDQEERTDQAWGSPRGPVMPFCQAVGILGLFSLSHPPIPDFPS</sequence>
<feature type="compositionally biased region" description="Basic and acidic residues" evidence="1">
    <location>
        <begin position="63"/>
        <end position="72"/>
    </location>
</feature>
<feature type="region of interest" description="Disordered" evidence="1">
    <location>
        <begin position="41"/>
        <end position="80"/>
    </location>
</feature>
<evidence type="ECO:0000313" key="2">
    <source>
        <dbReference type="EMBL" id="RAK96268.1"/>
    </source>
</evidence>
<name>A0A395GMT1_9EURO</name>
<dbReference type="EMBL" id="KZ824478">
    <property type="protein sequence ID" value="RAK96268.1"/>
    <property type="molecule type" value="Genomic_DNA"/>
</dbReference>
<gene>
    <name evidence="2" type="ORF">BO80DRAFT_238850</name>
</gene>